<organism evidence="1">
    <name type="scientific">mine drainage metagenome</name>
    <dbReference type="NCBI Taxonomy" id="410659"/>
    <lineage>
        <taxon>unclassified sequences</taxon>
        <taxon>metagenomes</taxon>
        <taxon>ecological metagenomes</taxon>
    </lineage>
</organism>
<dbReference type="EMBL" id="AUZZ01009215">
    <property type="protein sequence ID" value="EQD34178.1"/>
    <property type="molecule type" value="Genomic_DNA"/>
</dbReference>
<comment type="caution">
    <text evidence="1">The sequence shown here is derived from an EMBL/GenBank/DDBJ whole genome shotgun (WGS) entry which is preliminary data.</text>
</comment>
<evidence type="ECO:0000313" key="1">
    <source>
        <dbReference type="EMBL" id="EQD34178.1"/>
    </source>
</evidence>
<protein>
    <submittedName>
        <fullName evidence="1">Uncharacterized protein</fullName>
    </submittedName>
</protein>
<name>T0YM55_9ZZZZ</name>
<sequence length="102" mass="12025">MSTKECDCRRVFLNVVHENSILATIGFGWENLAFYKNWFGTDNIFASRDIISEIKGPVLEAGGYQTRYSKALLDLFRRQVMDEPMFINKLKMHYKMFKDAFR</sequence>
<dbReference type="AlphaFoldDB" id="T0YM55"/>
<proteinExistence type="predicted"/>
<reference evidence="1" key="1">
    <citation type="submission" date="2013-08" db="EMBL/GenBank/DDBJ databases">
        <authorList>
            <person name="Mendez C."/>
            <person name="Richter M."/>
            <person name="Ferrer M."/>
            <person name="Sanchez J."/>
        </authorList>
    </citation>
    <scope>NUCLEOTIDE SEQUENCE</scope>
</reference>
<gene>
    <name evidence="1" type="ORF">B2A_12774</name>
</gene>
<accession>T0YM55</accession>
<reference evidence="1" key="2">
    <citation type="journal article" date="2014" name="ISME J.">
        <title>Microbial stratification in low pH oxic and suboxic macroscopic growths along an acid mine drainage.</title>
        <authorList>
            <person name="Mendez-Garcia C."/>
            <person name="Mesa V."/>
            <person name="Sprenger R.R."/>
            <person name="Richter M."/>
            <person name="Diez M.S."/>
            <person name="Solano J."/>
            <person name="Bargiela R."/>
            <person name="Golyshina O.V."/>
            <person name="Manteca A."/>
            <person name="Ramos J.L."/>
            <person name="Gallego J.R."/>
            <person name="Llorente I."/>
            <person name="Martins Dos Santos V.A."/>
            <person name="Jensen O.N."/>
            <person name="Pelaez A.I."/>
            <person name="Sanchez J."/>
            <person name="Ferrer M."/>
        </authorList>
    </citation>
    <scope>NUCLEOTIDE SEQUENCE</scope>
</reference>